<keyword evidence="2" id="KW-1133">Transmembrane helix</keyword>
<dbReference type="Gene3D" id="3.30.450.290">
    <property type="match status" value="1"/>
</dbReference>
<dbReference type="CDD" id="cd07302">
    <property type="entry name" value="CHD"/>
    <property type="match status" value="1"/>
</dbReference>
<dbReference type="AlphaFoldDB" id="A0A933E7A1"/>
<dbReference type="GO" id="GO:0035556">
    <property type="term" value="P:intracellular signal transduction"/>
    <property type="evidence" value="ECO:0007669"/>
    <property type="project" value="InterPro"/>
</dbReference>
<organism evidence="5 6">
    <name type="scientific">Tectimicrobiota bacterium</name>
    <dbReference type="NCBI Taxonomy" id="2528274"/>
    <lineage>
        <taxon>Bacteria</taxon>
        <taxon>Pseudomonadati</taxon>
        <taxon>Nitrospinota/Tectimicrobiota group</taxon>
        <taxon>Candidatus Tectimicrobiota</taxon>
    </lineage>
</organism>
<dbReference type="CDD" id="cd06225">
    <property type="entry name" value="HAMP"/>
    <property type="match status" value="1"/>
</dbReference>
<evidence type="ECO:0000313" key="6">
    <source>
        <dbReference type="Proteomes" id="UP000752292"/>
    </source>
</evidence>
<evidence type="ECO:0000256" key="1">
    <source>
        <dbReference type="SAM" id="Coils"/>
    </source>
</evidence>
<evidence type="ECO:0000256" key="2">
    <source>
        <dbReference type="SAM" id="Phobius"/>
    </source>
</evidence>
<dbReference type="Gene3D" id="1.10.8.500">
    <property type="entry name" value="HAMP domain in histidine kinase"/>
    <property type="match status" value="1"/>
</dbReference>
<name>A0A933E7A1_UNCTE</name>
<sequence length="556" mass="61492">MAWLGQSLQRKLLFWLLILLGLGFGVSAFITIETERRTLIAQTSERASIIASTIHQSIRSNRLGGRPDIARTLLDELKRTEGVKALQVFRTDGTEAFTDLRTLEKVNEKQIPLDPRVGRNIRLQAARMQKMDSMGQDAHFKRALASGRETFWMENVREPGDKTARILTFLKPLENEERCQVCHETGSKVQGIVRVSTDVSDLIAKVATQRNRQIAIAAATLLAVALLLIFYLRRTVIQPIQNLAACAELLGQGQFACEPYTGPDEIGRLGQRFRGMAQSLSRAYGDLQNKNTELERTLEELQESRQKVELLEAVKGQLSKFVPESVKRLLEADPEADTLAQQDKDITIIFLDLEGYTRMSEMFPQQVVTETLQKYFSAYLEIVGEYKGEINETAGDGLMLIFQDADPAAHALNSIEASIKIRAKTAEINAARPKGYPEVFANIGINSGVCSVGANKFEAPGGSARWTFTALGPVTNHSARIGKVATKGRIMIGPETARRVRDRYALVDMGRHNLKNVPEPMPIYQVIPTGIVYPVGSFDPIDAAEAAKAKEAAAPA</sequence>
<dbReference type="PROSITE" id="PS50885">
    <property type="entry name" value="HAMP"/>
    <property type="match status" value="1"/>
</dbReference>
<feature type="domain" description="Guanylate cyclase" evidence="3">
    <location>
        <begin position="347"/>
        <end position="482"/>
    </location>
</feature>
<feature type="domain" description="HAMP" evidence="4">
    <location>
        <begin position="234"/>
        <end position="285"/>
    </location>
</feature>
<evidence type="ECO:0000259" key="3">
    <source>
        <dbReference type="PROSITE" id="PS50125"/>
    </source>
</evidence>
<keyword evidence="1" id="KW-0175">Coiled coil</keyword>
<dbReference type="InterPro" id="IPR048904">
    <property type="entry name" value="Mcp40H-20-like_sensor"/>
</dbReference>
<dbReference type="Proteomes" id="UP000752292">
    <property type="component" value="Unassembled WGS sequence"/>
</dbReference>
<dbReference type="SUPFAM" id="SSF55073">
    <property type="entry name" value="Nucleotide cyclase"/>
    <property type="match status" value="1"/>
</dbReference>
<evidence type="ECO:0000313" key="5">
    <source>
        <dbReference type="EMBL" id="MBI4250896.1"/>
    </source>
</evidence>
<keyword evidence="2" id="KW-0472">Membrane</keyword>
<comment type="caution">
    <text evidence="5">The sequence shown here is derived from an EMBL/GenBank/DDBJ whole genome shotgun (WGS) entry which is preliminary data.</text>
</comment>
<dbReference type="SMART" id="SM00044">
    <property type="entry name" value="CYCc"/>
    <property type="match status" value="1"/>
</dbReference>
<dbReference type="InterPro" id="IPR001054">
    <property type="entry name" value="A/G_cyclase"/>
</dbReference>
<dbReference type="PANTHER" id="PTHR43081">
    <property type="entry name" value="ADENYLATE CYCLASE, TERMINAL-DIFFERENTIATION SPECIFIC-RELATED"/>
    <property type="match status" value="1"/>
</dbReference>
<dbReference type="SMART" id="SM00304">
    <property type="entry name" value="HAMP"/>
    <property type="match status" value="1"/>
</dbReference>
<dbReference type="InterPro" id="IPR050697">
    <property type="entry name" value="Adenylyl/Guanylyl_Cyclase_3/4"/>
</dbReference>
<dbReference type="PROSITE" id="PS50125">
    <property type="entry name" value="GUANYLATE_CYCLASE_2"/>
    <property type="match status" value="1"/>
</dbReference>
<feature type="coiled-coil region" evidence="1">
    <location>
        <begin position="277"/>
        <end position="314"/>
    </location>
</feature>
<accession>A0A933E7A1</accession>
<keyword evidence="2" id="KW-0812">Transmembrane</keyword>
<evidence type="ECO:0000259" key="4">
    <source>
        <dbReference type="PROSITE" id="PS50885"/>
    </source>
</evidence>
<feature type="transmembrane region" description="Helical" evidence="2">
    <location>
        <begin position="214"/>
        <end position="232"/>
    </location>
</feature>
<dbReference type="GO" id="GO:0004016">
    <property type="term" value="F:adenylate cyclase activity"/>
    <property type="evidence" value="ECO:0007669"/>
    <property type="project" value="UniProtKB-ARBA"/>
</dbReference>
<dbReference type="Gene3D" id="3.30.70.1230">
    <property type="entry name" value="Nucleotide cyclase"/>
    <property type="match status" value="1"/>
</dbReference>
<dbReference type="EMBL" id="JACQRX010000019">
    <property type="protein sequence ID" value="MBI4250896.1"/>
    <property type="molecule type" value="Genomic_DNA"/>
</dbReference>
<protein>
    <submittedName>
        <fullName evidence="5">HAMP domain-containing protein</fullName>
    </submittedName>
</protein>
<reference evidence="5" key="1">
    <citation type="submission" date="2020-07" db="EMBL/GenBank/DDBJ databases">
        <title>Huge and variable diversity of episymbiotic CPR bacteria and DPANN archaea in groundwater ecosystems.</title>
        <authorList>
            <person name="He C.Y."/>
            <person name="Keren R."/>
            <person name="Whittaker M."/>
            <person name="Farag I.F."/>
            <person name="Doudna J."/>
            <person name="Cate J.H.D."/>
            <person name="Banfield J.F."/>
        </authorList>
    </citation>
    <scope>NUCLEOTIDE SEQUENCE</scope>
    <source>
        <strain evidence="5">NC_groundwater_1370_Ag_S-0.2um_69_93</strain>
    </source>
</reference>
<dbReference type="InterPro" id="IPR029787">
    <property type="entry name" value="Nucleotide_cyclase"/>
</dbReference>
<dbReference type="Pfam" id="PF21563">
    <property type="entry name" value="Mcp40H-20_sensor"/>
    <property type="match status" value="1"/>
</dbReference>
<feature type="transmembrane region" description="Helical" evidence="2">
    <location>
        <begin position="12"/>
        <end position="32"/>
    </location>
</feature>
<dbReference type="Pfam" id="PF00672">
    <property type="entry name" value="HAMP"/>
    <property type="match status" value="1"/>
</dbReference>
<dbReference type="Pfam" id="PF00211">
    <property type="entry name" value="Guanylate_cyc"/>
    <property type="match status" value="1"/>
</dbReference>
<dbReference type="SUPFAM" id="SSF158472">
    <property type="entry name" value="HAMP domain-like"/>
    <property type="match status" value="1"/>
</dbReference>
<proteinExistence type="predicted"/>
<dbReference type="PANTHER" id="PTHR43081:SF1">
    <property type="entry name" value="ADENYLATE CYCLASE, TERMINAL-DIFFERENTIATION SPECIFIC"/>
    <property type="match status" value="1"/>
</dbReference>
<dbReference type="GO" id="GO:0016020">
    <property type="term" value="C:membrane"/>
    <property type="evidence" value="ECO:0007669"/>
    <property type="project" value="InterPro"/>
</dbReference>
<gene>
    <name evidence="5" type="ORF">HY618_00415</name>
</gene>
<dbReference type="InterPro" id="IPR003660">
    <property type="entry name" value="HAMP_dom"/>
</dbReference>
<dbReference type="GO" id="GO:0009190">
    <property type="term" value="P:cyclic nucleotide biosynthetic process"/>
    <property type="evidence" value="ECO:0007669"/>
    <property type="project" value="InterPro"/>
</dbReference>